<comment type="caution">
    <text evidence="5">The sequence shown here is derived from an EMBL/GenBank/DDBJ whole genome shotgun (WGS) entry which is preliminary data.</text>
</comment>
<keyword evidence="2 4" id="KW-0378">Hydrolase</keyword>
<dbReference type="GO" id="GO:0005737">
    <property type="term" value="C:cytoplasm"/>
    <property type="evidence" value="ECO:0007669"/>
    <property type="project" value="UniProtKB-SubCell"/>
</dbReference>
<dbReference type="InterPro" id="IPR003697">
    <property type="entry name" value="Maf-like"/>
</dbReference>
<evidence type="ECO:0000256" key="3">
    <source>
        <dbReference type="ARBA" id="ARBA00023080"/>
    </source>
</evidence>
<dbReference type="Gene3D" id="3.90.950.10">
    <property type="match status" value="1"/>
</dbReference>
<dbReference type="Proteomes" id="UP000003704">
    <property type="component" value="Unassembled WGS sequence"/>
</dbReference>
<dbReference type="STRING" id="1172194.WQQ_25320"/>
<dbReference type="GO" id="GO:0036218">
    <property type="term" value="F:dTTP diphosphatase activity"/>
    <property type="evidence" value="ECO:0007669"/>
    <property type="project" value="RHEA"/>
</dbReference>
<dbReference type="EMBL" id="AKGD01000002">
    <property type="protein sequence ID" value="EIT68950.1"/>
    <property type="molecule type" value="Genomic_DNA"/>
</dbReference>
<dbReference type="CDD" id="cd00555">
    <property type="entry name" value="Maf"/>
    <property type="match status" value="1"/>
</dbReference>
<comment type="function">
    <text evidence="4">Nucleoside triphosphate pyrophosphatase that hydrolyzes dTTP and UTP. May have a dual role in cell division arrest and in preventing the incorporation of modified nucleotides into cellular nucleic acids.</text>
</comment>
<evidence type="ECO:0000256" key="1">
    <source>
        <dbReference type="ARBA" id="ARBA00001968"/>
    </source>
</evidence>
<protein>
    <recommendedName>
        <fullName evidence="4">dTTP/UTP pyrophosphatase</fullName>
        <shortName evidence="4">dTTPase/UTPase</shortName>
        <ecNumber evidence="4">3.6.1.9</ecNumber>
    </recommendedName>
    <alternativeName>
        <fullName evidence="4">Nucleoside triphosphate pyrophosphatase</fullName>
    </alternativeName>
    <alternativeName>
        <fullName evidence="4">Nucleotide pyrophosphatase</fullName>
        <shortName evidence="4">Nucleotide PPase</shortName>
    </alternativeName>
</protein>
<keyword evidence="6" id="KW-1185">Reference proteome</keyword>
<dbReference type="AlphaFoldDB" id="I8T4Y6"/>
<proteinExistence type="inferred from homology"/>
<organism evidence="5 6">
    <name type="scientific">Hydrocarboniphaga effusa AP103</name>
    <dbReference type="NCBI Taxonomy" id="1172194"/>
    <lineage>
        <taxon>Bacteria</taxon>
        <taxon>Pseudomonadati</taxon>
        <taxon>Pseudomonadota</taxon>
        <taxon>Gammaproteobacteria</taxon>
        <taxon>Nevskiales</taxon>
        <taxon>Nevskiaceae</taxon>
        <taxon>Hydrocarboniphaga</taxon>
    </lineage>
</organism>
<dbReference type="GO" id="GO:0036221">
    <property type="term" value="F:UTP diphosphatase activity"/>
    <property type="evidence" value="ECO:0007669"/>
    <property type="project" value="RHEA"/>
</dbReference>
<name>I8T4Y6_9GAMM</name>
<feature type="site" description="Important for substrate specificity" evidence="4">
    <location>
        <position position="170"/>
    </location>
</feature>
<sequence>MTAASTVISAPQFVLASRSPRRVAMLRGVGYVFDCKPADVPEKAAAGESPEAFARRLALSKARTADTGGHVHGGHSAGGGLFVLGADTDVSIDGEILGKPNDREDALAMLARLSGRTHRVCSAVALVRGEVVYEALSVTEVSFGPITPEDAAAYWASGEPADKAGAYAIQGGAARWIREIRGSYTGVVGLPLFETCELLAKAGIKPSPVPRLSSPGA</sequence>
<dbReference type="OrthoDB" id="9807767at2"/>
<comment type="caution">
    <text evidence="4">Lacks conserved residue(s) required for the propagation of feature annotation.</text>
</comment>
<accession>I8T4Y6</accession>
<dbReference type="SUPFAM" id="SSF52972">
    <property type="entry name" value="ITPase-like"/>
    <property type="match status" value="1"/>
</dbReference>
<dbReference type="PANTHER" id="PTHR43213:SF5">
    <property type="entry name" value="BIFUNCTIONAL DTTP_UTP PYROPHOSPHATASE_METHYLTRANSFERASE PROTEIN-RELATED"/>
    <property type="match status" value="1"/>
</dbReference>
<comment type="similarity">
    <text evidence="4">Belongs to the Maf family. YhdE subfamily.</text>
</comment>
<dbReference type="PIRSF" id="PIRSF006305">
    <property type="entry name" value="Maf"/>
    <property type="match status" value="1"/>
</dbReference>
<dbReference type="PATRIC" id="fig|1172194.4.peg.2446"/>
<dbReference type="EC" id="3.6.1.9" evidence="4"/>
<evidence type="ECO:0000313" key="6">
    <source>
        <dbReference type="Proteomes" id="UP000003704"/>
    </source>
</evidence>
<keyword evidence="3 4" id="KW-0546">Nucleotide metabolism</keyword>
<dbReference type="NCBIfam" id="TIGR00172">
    <property type="entry name" value="maf"/>
    <property type="match status" value="1"/>
</dbReference>
<evidence type="ECO:0000256" key="4">
    <source>
        <dbReference type="HAMAP-Rule" id="MF_00528"/>
    </source>
</evidence>
<comment type="subcellular location">
    <subcellularLocation>
        <location evidence="4">Cytoplasm</location>
    </subcellularLocation>
</comment>
<feature type="active site" description="Proton acceptor" evidence="4">
    <location>
        <position position="87"/>
    </location>
</feature>
<dbReference type="HAMAP" id="MF_00528">
    <property type="entry name" value="Maf"/>
    <property type="match status" value="1"/>
</dbReference>
<dbReference type="GO" id="GO:0009117">
    <property type="term" value="P:nucleotide metabolic process"/>
    <property type="evidence" value="ECO:0007669"/>
    <property type="project" value="UniProtKB-KW"/>
</dbReference>
<comment type="catalytic activity">
    <reaction evidence="4">
        <text>UTP + H2O = UMP + diphosphate + H(+)</text>
        <dbReference type="Rhea" id="RHEA:29395"/>
        <dbReference type="ChEBI" id="CHEBI:15377"/>
        <dbReference type="ChEBI" id="CHEBI:15378"/>
        <dbReference type="ChEBI" id="CHEBI:33019"/>
        <dbReference type="ChEBI" id="CHEBI:46398"/>
        <dbReference type="ChEBI" id="CHEBI:57865"/>
        <dbReference type="EC" id="3.6.1.9"/>
    </reaction>
</comment>
<dbReference type="Pfam" id="PF02545">
    <property type="entry name" value="Maf"/>
    <property type="match status" value="1"/>
</dbReference>
<dbReference type="RefSeq" id="WP_007185475.1">
    <property type="nucleotide sequence ID" value="NZ_AKGD01000002.1"/>
</dbReference>
<evidence type="ECO:0000313" key="5">
    <source>
        <dbReference type="EMBL" id="EIT68950.1"/>
    </source>
</evidence>
<keyword evidence="4" id="KW-0963">Cytoplasm</keyword>
<feature type="site" description="Important for substrate specificity" evidence="4">
    <location>
        <position position="88"/>
    </location>
</feature>
<comment type="cofactor">
    <cofactor evidence="1 4">
        <name>a divalent metal cation</name>
        <dbReference type="ChEBI" id="CHEBI:60240"/>
    </cofactor>
</comment>
<gene>
    <name evidence="5" type="ORF">WQQ_25320</name>
</gene>
<reference evidence="5 6" key="1">
    <citation type="journal article" date="2012" name="J. Bacteriol.">
        <title>Genome Sequence of n-Alkane-Degrading Hydrocarboniphaga effusa Strain AP103T (ATCC BAA-332T).</title>
        <authorList>
            <person name="Chang H.K."/>
            <person name="Zylstra G.J."/>
            <person name="Chae J.C."/>
        </authorList>
    </citation>
    <scope>NUCLEOTIDE SEQUENCE [LARGE SCALE GENOMIC DNA]</scope>
    <source>
        <strain evidence="5 6">AP103</strain>
    </source>
</reference>
<evidence type="ECO:0000256" key="2">
    <source>
        <dbReference type="ARBA" id="ARBA00022801"/>
    </source>
</evidence>
<dbReference type="InterPro" id="IPR029001">
    <property type="entry name" value="ITPase-like_fam"/>
</dbReference>
<comment type="catalytic activity">
    <reaction evidence="4">
        <text>dTTP + H2O = dTMP + diphosphate + H(+)</text>
        <dbReference type="Rhea" id="RHEA:28534"/>
        <dbReference type="ChEBI" id="CHEBI:15377"/>
        <dbReference type="ChEBI" id="CHEBI:15378"/>
        <dbReference type="ChEBI" id="CHEBI:33019"/>
        <dbReference type="ChEBI" id="CHEBI:37568"/>
        <dbReference type="ChEBI" id="CHEBI:63528"/>
        <dbReference type="EC" id="3.6.1.9"/>
    </reaction>
</comment>
<dbReference type="PANTHER" id="PTHR43213">
    <property type="entry name" value="BIFUNCTIONAL DTTP/UTP PYROPHOSPHATASE/METHYLTRANSFERASE PROTEIN-RELATED"/>
    <property type="match status" value="1"/>
</dbReference>
<feature type="site" description="Important for substrate specificity" evidence="4">
    <location>
        <position position="21"/>
    </location>
</feature>